<dbReference type="Pfam" id="PF01433">
    <property type="entry name" value="Peptidase_M1"/>
    <property type="match status" value="1"/>
</dbReference>
<evidence type="ECO:0000256" key="8">
    <source>
        <dbReference type="ARBA" id="ARBA00023049"/>
    </source>
</evidence>
<dbReference type="PANTHER" id="PTHR11533">
    <property type="entry name" value="PROTEASE M1 ZINC METALLOPROTEASE"/>
    <property type="match status" value="1"/>
</dbReference>
<dbReference type="PANTHER" id="PTHR11533:SF174">
    <property type="entry name" value="PUROMYCIN-SENSITIVE AMINOPEPTIDASE-RELATED"/>
    <property type="match status" value="1"/>
</dbReference>
<evidence type="ECO:0000256" key="5">
    <source>
        <dbReference type="ARBA" id="ARBA00022723"/>
    </source>
</evidence>
<evidence type="ECO:0000259" key="16">
    <source>
        <dbReference type="Pfam" id="PF17900"/>
    </source>
</evidence>
<dbReference type="GO" id="GO:0043171">
    <property type="term" value="P:peptide catabolic process"/>
    <property type="evidence" value="ECO:0007669"/>
    <property type="project" value="TreeGrafter"/>
</dbReference>
<dbReference type="InterPro" id="IPR034016">
    <property type="entry name" value="M1_APN-typ"/>
</dbReference>
<dbReference type="FunFam" id="1.10.390.10:FF:000006">
    <property type="entry name" value="Puromycin-sensitive aminopeptidase"/>
    <property type="match status" value="1"/>
</dbReference>
<dbReference type="InterPro" id="IPR014782">
    <property type="entry name" value="Peptidase_M1_dom"/>
</dbReference>
<evidence type="ECO:0000259" key="14">
    <source>
        <dbReference type="Pfam" id="PF01433"/>
    </source>
</evidence>
<comment type="catalytic activity">
    <reaction evidence="1">
        <text>Release of an N-terminal amino acid, Xaa-|-Yaa- from a peptide, amide or arylamide. Xaa is preferably Ala, but may be most amino acids including Pro (slow action). When a terminal hydrophobic residue is followed by a prolyl residue, the two may be released as an intact Xaa-Pro dipeptide.</text>
        <dbReference type="EC" id="3.4.11.2"/>
    </reaction>
</comment>
<feature type="domain" description="Peptidase M1 membrane alanine aminopeptidase" evidence="14">
    <location>
        <begin position="253"/>
        <end position="468"/>
    </location>
</feature>
<keyword evidence="8 12" id="KW-0482">Metalloprotease</keyword>
<dbReference type="GO" id="GO:0005615">
    <property type="term" value="C:extracellular space"/>
    <property type="evidence" value="ECO:0007669"/>
    <property type="project" value="TreeGrafter"/>
</dbReference>
<organism evidence="17 18">
    <name type="scientific">Candidatus Sulfuritelmatomonas gaucii</name>
    <dbReference type="NCBI Taxonomy" id="2043161"/>
    <lineage>
        <taxon>Bacteria</taxon>
        <taxon>Pseudomonadati</taxon>
        <taxon>Acidobacteriota</taxon>
        <taxon>Terriglobia</taxon>
        <taxon>Terriglobales</taxon>
        <taxon>Acidobacteriaceae</taxon>
        <taxon>Candidatus Sulfuritelmatomonas</taxon>
    </lineage>
</organism>
<feature type="active site" description="Proton acceptor" evidence="9">
    <location>
        <position position="326"/>
    </location>
</feature>
<dbReference type="InterPro" id="IPR050344">
    <property type="entry name" value="Peptidase_M1_aminopeptidases"/>
</dbReference>
<feature type="chain" id="PRO_5014796191" description="Aminopeptidase" evidence="13">
    <location>
        <begin position="34"/>
        <end position="875"/>
    </location>
</feature>
<keyword evidence="5 10" id="KW-0479">Metal-binding</keyword>
<dbReference type="EC" id="3.4.11.-" evidence="12"/>
<feature type="domain" description="ERAP1-like C-terminal" evidence="15">
    <location>
        <begin position="542"/>
        <end position="852"/>
    </location>
</feature>
<dbReference type="Pfam" id="PF17900">
    <property type="entry name" value="Peptidase_M1_N"/>
    <property type="match status" value="1"/>
</dbReference>
<dbReference type="GO" id="GO:0070006">
    <property type="term" value="F:metalloaminopeptidase activity"/>
    <property type="evidence" value="ECO:0007669"/>
    <property type="project" value="TreeGrafter"/>
</dbReference>
<dbReference type="SUPFAM" id="SSF55486">
    <property type="entry name" value="Metalloproteases ('zincins'), catalytic domain"/>
    <property type="match status" value="1"/>
</dbReference>
<dbReference type="Proteomes" id="UP000239735">
    <property type="component" value="Unassembled WGS sequence"/>
</dbReference>
<dbReference type="GO" id="GO:0016020">
    <property type="term" value="C:membrane"/>
    <property type="evidence" value="ECO:0007669"/>
    <property type="project" value="TreeGrafter"/>
</dbReference>
<reference evidence="18" key="1">
    <citation type="submission" date="2018-02" db="EMBL/GenBank/DDBJ databases">
        <authorList>
            <person name="Hausmann B."/>
        </authorList>
    </citation>
    <scope>NUCLEOTIDE SEQUENCE [LARGE SCALE GENOMIC DNA]</scope>
    <source>
        <strain evidence="18">Peat soil MAG SbA5</strain>
    </source>
</reference>
<keyword evidence="3 12" id="KW-0031">Aminopeptidase</keyword>
<dbReference type="InterPro" id="IPR024571">
    <property type="entry name" value="ERAP1-like_C_dom"/>
</dbReference>
<evidence type="ECO:0000256" key="2">
    <source>
        <dbReference type="ARBA" id="ARBA00010136"/>
    </source>
</evidence>
<evidence type="ECO:0000256" key="13">
    <source>
        <dbReference type="SAM" id="SignalP"/>
    </source>
</evidence>
<evidence type="ECO:0000259" key="15">
    <source>
        <dbReference type="Pfam" id="PF11838"/>
    </source>
</evidence>
<keyword evidence="6 12" id="KW-0378">Hydrolase</keyword>
<evidence type="ECO:0000256" key="4">
    <source>
        <dbReference type="ARBA" id="ARBA00022670"/>
    </source>
</evidence>
<dbReference type="Gene3D" id="2.60.40.1910">
    <property type="match status" value="1"/>
</dbReference>
<dbReference type="AlphaFoldDB" id="A0A2N9LY71"/>
<evidence type="ECO:0000256" key="1">
    <source>
        <dbReference type="ARBA" id="ARBA00000098"/>
    </source>
</evidence>
<protein>
    <recommendedName>
        <fullName evidence="12">Aminopeptidase</fullName>
        <ecNumber evidence="12">3.4.11.-</ecNumber>
    </recommendedName>
</protein>
<feature type="binding site" evidence="10">
    <location>
        <position position="325"/>
    </location>
    <ligand>
        <name>Zn(2+)</name>
        <dbReference type="ChEBI" id="CHEBI:29105"/>
        <note>catalytic</note>
    </ligand>
</feature>
<dbReference type="Gene3D" id="1.25.50.20">
    <property type="match status" value="1"/>
</dbReference>
<sequence length="875" mass="95814">MHLPRFVPFFRACTCAAGIFVCVLFGVAGKANAQRLPTTVVPTHYTLALTPDLKNATFTGVESIDVNIAQATKTITLNAIELAFQSVTIYPNGPQQTGTVSLDEERQQATFTFPSVIPAGNATIEIRYTGILNNELRGFYLSKTARRNYAVTQFEATDARRAFPCFDEPAFKARFDITLSIDASDTAISNTSIVSDTPGPGEGKHTLAFATTPKMSSYLVAFLVGDFQCVSDQSDGVDLRVCATPDKVAYTSFALGIAKYALHYYDDYFGIHFPLKKLDLIGIPDFEAGAMENFGAITFRETDLLVDPRTASLHTQTNAALAITHEMAHQWFGDLVTMQWWNNIWLNEGFATWMENKPVAAMHPEWNIPQLVAGNEQNTLDVDAQPTTRPIRAEADTPAEINQMFDSIAYGKASNVLLTVENYLGEETFRKGVHAYLAAHEYGNATAEDFWNTQTAVSHKPVDKIMESLVEQPGVPVITFGPPAAGKVPVAQSRFFLSPSVTPNPEQKWTLPVCFKAVQDARDCELLTPATASLQAPAGGVIFANAGGKGYYRSAYAPAQYQALVEHVESGLTPAERISLIGDEWAQVRANKATVGDYLNLVAALKSDPNADVLSTAFDSLDDIADQVASTKEQRDALAHWIRNNFAPEYARLGSPSPDDSPNTRQLRAQLFAMLGYHGDDSGIVAQANEIASRYIANPTSVDPNLGRAALAVAAENGDAALFDKLQGVYETSTDPIFQEAALYLLVQFTNPTLLNRALNYAISSKVRNQDTAILFDYGLQIPENREQTWQFIKTHWNQVKAQLTTDSGTYVVSGAGSFCSPEAHDDVKSFFDSHPAPDANVALKHALEHIDECAEFRKLQEPNLKTWIPSQPDL</sequence>
<feature type="signal peptide" evidence="13">
    <location>
        <begin position="1"/>
        <end position="33"/>
    </location>
</feature>
<keyword evidence="13" id="KW-0732">Signal</keyword>
<dbReference type="GO" id="GO:0042277">
    <property type="term" value="F:peptide binding"/>
    <property type="evidence" value="ECO:0007669"/>
    <property type="project" value="TreeGrafter"/>
</dbReference>
<dbReference type="FunFam" id="2.60.40.1730:FF:000002">
    <property type="entry name" value="Aminopeptidase"/>
    <property type="match status" value="1"/>
</dbReference>
<comment type="cofactor">
    <cofactor evidence="10 12">
        <name>Zn(2+)</name>
        <dbReference type="ChEBI" id="CHEBI:29105"/>
    </cofactor>
    <text evidence="10 12">Binds 1 zinc ion per subunit.</text>
</comment>
<dbReference type="Gene3D" id="1.10.390.10">
    <property type="entry name" value="Neutral Protease Domain 2"/>
    <property type="match status" value="1"/>
</dbReference>
<evidence type="ECO:0000313" key="17">
    <source>
        <dbReference type="EMBL" id="SPE28164.1"/>
    </source>
</evidence>
<feature type="domain" description="Aminopeptidase N-like N-terminal" evidence="16">
    <location>
        <begin position="41"/>
        <end position="219"/>
    </location>
</feature>
<feature type="site" description="Transition state stabilizer" evidence="11">
    <location>
        <position position="410"/>
    </location>
</feature>
<dbReference type="OrthoDB" id="9814383at2"/>
<feature type="binding site" evidence="10">
    <location>
        <position position="329"/>
    </location>
    <ligand>
        <name>Zn(2+)</name>
        <dbReference type="ChEBI" id="CHEBI:29105"/>
        <note>catalytic</note>
    </ligand>
</feature>
<evidence type="ECO:0000256" key="12">
    <source>
        <dbReference type="RuleBase" id="RU364040"/>
    </source>
</evidence>
<dbReference type="PRINTS" id="PR00756">
    <property type="entry name" value="ALADIPTASE"/>
</dbReference>
<evidence type="ECO:0000313" key="18">
    <source>
        <dbReference type="Proteomes" id="UP000239735"/>
    </source>
</evidence>
<dbReference type="CDD" id="cd09601">
    <property type="entry name" value="M1_APN-Q_like"/>
    <property type="match status" value="1"/>
</dbReference>
<dbReference type="GO" id="GO:0005737">
    <property type="term" value="C:cytoplasm"/>
    <property type="evidence" value="ECO:0007669"/>
    <property type="project" value="TreeGrafter"/>
</dbReference>
<keyword evidence="4 12" id="KW-0645">Protease</keyword>
<dbReference type="InterPro" id="IPR027268">
    <property type="entry name" value="Peptidase_M4/M1_CTD_sf"/>
</dbReference>
<dbReference type="EMBL" id="OKRB01000124">
    <property type="protein sequence ID" value="SPE28164.1"/>
    <property type="molecule type" value="Genomic_DNA"/>
</dbReference>
<dbReference type="InterPro" id="IPR001930">
    <property type="entry name" value="Peptidase_M1"/>
</dbReference>
<keyword evidence="7 10" id="KW-0862">Zinc</keyword>
<proteinExistence type="inferred from homology"/>
<dbReference type="InterPro" id="IPR042097">
    <property type="entry name" value="Aminopeptidase_N-like_N_sf"/>
</dbReference>
<evidence type="ECO:0000256" key="10">
    <source>
        <dbReference type="PIRSR" id="PIRSR634016-3"/>
    </source>
</evidence>
<dbReference type="SUPFAM" id="SSF63737">
    <property type="entry name" value="Leukotriene A4 hydrolase N-terminal domain"/>
    <property type="match status" value="1"/>
</dbReference>
<feature type="binding site" evidence="10">
    <location>
        <position position="348"/>
    </location>
    <ligand>
        <name>Zn(2+)</name>
        <dbReference type="ChEBI" id="CHEBI:29105"/>
        <note>catalytic</note>
    </ligand>
</feature>
<evidence type="ECO:0000256" key="9">
    <source>
        <dbReference type="PIRSR" id="PIRSR634016-1"/>
    </source>
</evidence>
<dbReference type="GO" id="GO:0008270">
    <property type="term" value="F:zinc ion binding"/>
    <property type="evidence" value="ECO:0007669"/>
    <property type="project" value="UniProtKB-UniRule"/>
</dbReference>
<dbReference type="InterPro" id="IPR045357">
    <property type="entry name" value="Aminopeptidase_N-like_N"/>
</dbReference>
<dbReference type="GO" id="GO:0006508">
    <property type="term" value="P:proteolysis"/>
    <property type="evidence" value="ECO:0007669"/>
    <property type="project" value="UniProtKB-KW"/>
</dbReference>
<evidence type="ECO:0000256" key="6">
    <source>
        <dbReference type="ARBA" id="ARBA00022801"/>
    </source>
</evidence>
<evidence type="ECO:0000256" key="3">
    <source>
        <dbReference type="ARBA" id="ARBA00022438"/>
    </source>
</evidence>
<dbReference type="Gene3D" id="2.60.40.1730">
    <property type="entry name" value="tricorn interacting facor f3 domain"/>
    <property type="match status" value="1"/>
</dbReference>
<comment type="similarity">
    <text evidence="2 12">Belongs to the peptidase M1 family.</text>
</comment>
<dbReference type="Pfam" id="PF11838">
    <property type="entry name" value="ERAP1_C"/>
    <property type="match status" value="1"/>
</dbReference>
<dbReference type="GO" id="GO:0016285">
    <property type="term" value="F:alanyl aminopeptidase activity"/>
    <property type="evidence" value="ECO:0007669"/>
    <property type="project" value="UniProtKB-EC"/>
</dbReference>
<gene>
    <name evidence="17" type="ORF">SBA5_640002</name>
</gene>
<name>A0A2N9LY71_9BACT</name>
<accession>A0A2N9LY71</accession>
<evidence type="ECO:0000256" key="11">
    <source>
        <dbReference type="PIRSR" id="PIRSR634016-4"/>
    </source>
</evidence>
<evidence type="ECO:0000256" key="7">
    <source>
        <dbReference type="ARBA" id="ARBA00022833"/>
    </source>
</evidence>